<feature type="transmembrane region" description="Helical" evidence="1">
    <location>
        <begin position="60"/>
        <end position="80"/>
    </location>
</feature>
<keyword evidence="1" id="KW-0812">Transmembrane</keyword>
<feature type="transmembrane region" description="Helical" evidence="1">
    <location>
        <begin position="412"/>
        <end position="432"/>
    </location>
</feature>
<evidence type="ECO:0000256" key="1">
    <source>
        <dbReference type="SAM" id="Phobius"/>
    </source>
</evidence>
<feature type="transmembrane region" description="Helical" evidence="1">
    <location>
        <begin position="177"/>
        <end position="199"/>
    </location>
</feature>
<sequence>MERSAGASYPGIIFKNKYTAGIIVVLASAFMSYMGAMHTLLAIGLMGAGALALAMKQPRLAIVGIIFMLENMVFLIVPQTGFKTRLYVDAALIIIFAMGANWMIGKLKNEGREDMDGGVFSKYVLAMFALVAMAAVNSMRIYSQPIELGLRASRAFLIFASYFPLREIMREEKARKWAKGAIMYGGFVLCIMYFAQYFLMDRVQILGIEYIERFGQTRLRIEIGLIVMSFFISLSQMAQSREHSFKFLSMAVLEIAMLTVMIKTRTVLLGLVISAGVFWFLQKRYSRLWIIYFAAMILFVNGIYMQESIASSMYKLTVDEISSKAGNYDVRLDEMKFYMNQALENPVIGRGVLNELHPQSNSAIGTRHKFYLSDIGVFAFFFYFGGVGIIWVALFLFSMARISIRAVRESGSYMLLLLTLYIVITMPTIFVFESPNMTFYTILAICMSEGILENKRDVKIGQA</sequence>
<dbReference type="RefSeq" id="WP_038266452.1">
    <property type="nucleotide sequence ID" value="NZ_FSRH01000016.1"/>
</dbReference>
<name>A0A069RCY4_PEPLI</name>
<feature type="transmembrane region" description="Helical" evidence="1">
    <location>
        <begin position="86"/>
        <end position="104"/>
    </location>
</feature>
<dbReference type="AlphaFoldDB" id="A0A069RCY4"/>
<feature type="transmembrane region" description="Helical" evidence="1">
    <location>
        <begin position="219"/>
        <end position="238"/>
    </location>
</feature>
<keyword evidence="1" id="KW-1133">Transmembrane helix</keyword>
<protein>
    <submittedName>
        <fullName evidence="2">Uncharacterized protein</fullName>
    </submittedName>
</protein>
<comment type="caution">
    <text evidence="2">The sequence shown here is derived from an EMBL/GenBank/DDBJ whole genome shotgun (WGS) entry which is preliminary data.</text>
</comment>
<feature type="transmembrane region" description="Helical" evidence="1">
    <location>
        <begin position="377"/>
        <end position="400"/>
    </location>
</feature>
<dbReference type="EMBL" id="JJMM01000014">
    <property type="protein sequence ID" value="KDR94598.1"/>
    <property type="molecule type" value="Genomic_DNA"/>
</dbReference>
<evidence type="ECO:0000313" key="3">
    <source>
        <dbReference type="Proteomes" id="UP000027946"/>
    </source>
</evidence>
<organism evidence="2 3">
    <name type="scientific">Peptoclostridium litorale DSM 5388</name>
    <dbReference type="NCBI Taxonomy" id="1121324"/>
    <lineage>
        <taxon>Bacteria</taxon>
        <taxon>Bacillati</taxon>
        <taxon>Bacillota</taxon>
        <taxon>Clostridia</taxon>
        <taxon>Peptostreptococcales</taxon>
        <taxon>Peptoclostridiaceae</taxon>
        <taxon>Peptoclostridium</taxon>
    </lineage>
</organism>
<feature type="transmembrane region" description="Helical" evidence="1">
    <location>
        <begin position="287"/>
        <end position="305"/>
    </location>
</feature>
<keyword evidence="3" id="KW-1185">Reference proteome</keyword>
<dbReference type="Proteomes" id="UP000027946">
    <property type="component" value="Unassembled WGS sequence"/>
</dbReference>
<evidence type="ECO:0000313" key="2">
    <source>
        <dbReference type="EMBL" id="KDR94598.1"/>
    </source>
</evidence>
<feature type="transmembrane region" description="Helical" evidence="1">
    <location>
        <begin position="250"/>
        <end position="281"/>
    </location>
</feature>
<feature type="transmembrane region" description="Helical" evidence="1">
    <location>
        <begin position="20"/>
        <end position="53"/>
    </location>
</feature>
<reference evidence="2 3" key="1">
    <citation type="submission" date="2014-03" db="EMBL/GenBank/DDBJ databases">
        <title>Genome sequence of Clostridium litorale W6, DSM 5388.</title>
        <authorList>
            <person name="Poehlein A."/>
            <person name="Jagirdar A."/>
            <person name="Khonsari B."/>
            <person name="Chibani C.M."/>
            <person name="Gutierrez Gutierrez D.A."/>
            <person name="Davydova E."/>
            <person name="Alghaithi H.S."/>
            <person name="Nair K.P."/>
            <person name="Dhamotharan K."/>
            <person name="Chandran L."/>
            <person name="G W."/>
            <person name="Daniel R."/>
        </authorList>
    </citation>
    <scope>NUCLEOTIDE SEQUENCE [LARGE SCALE GENOMIC DNA]</scope>
    <source>
        <strain evidence="2 3">W6</strain>
    </source>
</reference>
<proteinExistence type="predicted"/>
<dbReference type="eggNOG" id="ENOG502ZJY6">
    <property type="taxonomic scope" value="Bacteria"/>
</dbReference>
<accession>A0A069RCY4</accession>
<keyword evidence="1" id="KW-0472">Membrane</keyword>
<gene>
    <name evidence="2" type="ORF">CLIT_14c00590</name>
</gene>
<dbReference type="STRING" id="1121324.CLIT_14c00590"/>
<feature type="transmembrane region" description="Helical" evidence="1">
    <location>
        <begin position="124"/>
        <end position="142"/>
    </location>
</feature>